<dbReference type="InterPro" id="IPR021520">
    <property type="entry name" value="Stealth_CR2"/>
</dbReference>
<dbReference type="InterPro" id="IPR047141">
    <property type="entry name" value="Stealth"/>
</dbReference>
<organism evidence="8 9">
    <name type="scientific">Peterkaempfera bronchialis</name>
    <dbReference type="NCBI Taxonomy" id="2126346"/>
    <lineage>
        <taxon>Bacteria</taxon>
        <taxon>Bacillati</taxon>
        <taxon>Actinomycetota</taxon>
        <taxon>Actinomycetes</taxon>
        <taxon>Kitasatosporales</taxon>
        <taxon>Streptomycetaceae</taxon>
        <taxon>Peterkaempfera</taxon>
    </lineage>
</organism>
<proteinExistence type="inferred from homology"/>
<feature type="domain" description="Stealth protein CR4 conserved region 4" evidence="7">
    <location>
        <begin position="539"/>
        <end position="584"/>
    </location>
</feature>
<keyword evidence="3" id="KW-0270">Exopolysaccharide synthesis</keyword>
<dbReference type="Proteomes" id="UP000249340">
    <property type="component" value="Chromosome"/>
</dbReference>
<name>A0A345SWL5_9ACTN</name>
<feature type="domain" description="Stealth protein CR2 conserved region 2" evidence="4">
    <location>
        <begin position="312"/>
        <end position="418"/>
    </location>
</feature>
<dbReference type="PANTHER" id="PTHR24045">
    <property type="match status" value="1"/>
</dbReference>
<dbReference type="RefSeq" id="WP_111494079.1">
    <property type="nucleotide sequence ID" value="NZ_CP031264.1"/>
</dbReference>
<evidence type="ECO:0000256" key="3">
    <source>
        <dbReference type="ARBA" id="ARBA00023169"/>
    </source>
</evidence>
<reference evidence="9" key="1">
    <citation type="submission" date="2018-07" db="EMBL/GenBank/DDBJ databases">
        <title>Streptacidiphilus bronchialis DSM 106435 chromosome.</title>
        <authorList>
            <person name="Batra D."/>
            <person name="Gulvik C.A."/>
        </authorList>
    </citation>
    <scope>NUCLEOTIDE SEQUENCE [LARGE SCALE GENOMIC DNA]</scope>
    <source>
        <strain evidence="9">DSM 106435</strain>
    </source>
</reference>
<sequence>MSGNPEASRIVATYRKVLPERTRYRIAQRITPEVRSRVKKRISEVLVVPRQIDRIRVQRAVRRHPDLFTGPDRIAATVDHQPRAAFVHRDLTPLLARRENLGAVVHALEQAGVDYFCVRGTFDRASTVGVAERDRSRALRALFRLCRQTPGYVTPIPEGETREPRFSDPGFEPFVWRRAATAPVVRFTWYHADPEGRLVLGVAYGCDVEFWTEETPGLLTGPRRNRVSDVISADGDPVEASDTLFTRLAPADRDPLPPVRTRVEFTASRPDDIDFPIDVVYTWVDGSDPEWLRRRAQAAGRAYHAEAANAARYLSRDELKYSLRSLRMNAPWVRNVYLVTDDQVPEWLDTSVPGLKVVSHKEIFSDPSVLPTFNSHAIESQLHHIEGLAEHFLYFNDDMFLGREVTPQDFFHANGLTKFFPSPANVPQGEPSEDDVPVSVAGKNNRELIESRFGTVITQKMKHVAYPLRRSVLYEIEEEFADRHRTTMRNRFRSLDDLSIASSLHHYYAFHTRRAVPGNLRYTYVDLALPDTPERLVRLLAGRDRHAFCINDTVSTELDLEGQLALVGPFLEAYFPLPSRFEKHGRECD</sequence>
<dbReference type="InterPro" id="IPR031358">
    <property type="entry name" value="Stealth_CR1"/>
</dbReference>
<dbReference type="OrthoDB" id="9776077at2"/>
<gene>
    <name evidence="8" type="ORF">C7M71_012375</name>
</gene>
<dbReference type="PANTHER" id="PTHR24045:SF0">
    <property type="entry name" value="N-ACETYLGLUCOSAMINE-1-PHOSPHOTRANSFERASE SUBUNITS ALPHA_BETA"/>
    <property type="match status" value="1"/>
</dbReference>
<feature type="domain" description="Stealth protein CR1 conserved region 1" evidence="5">
    <location>
        <begin position="275"/>
        <end position="300"/>
    </location>
</feature>
<dbReference type="EMBL" id="CP031264">
    <property type="protein sequence ID" value="AXI78120.1"/>
    <property type="molecule type" value="Genomic_DNA"/>
</dbReference>
<dbReference type="Pfam" id="PF11380">
    <property type="entry name" value="Stealth_CR2"/>
    <property type="match status" value="1"/>
</dbReference>
<comment type="similarity">
    <text evidence="1">Belongs to the stealth family.</text>
</comment>
<dbReference type="Pfam" id="PF17102">
    <property type="entry name" value="Stealth_CR3"/>
    <property type="match status" value="1"/>
</dbReference>
<evidence type="ECO:0000256" key="1">
    <source>
        <dbReference type="ARBA" id="ARBA00007583"/>
    </source>
</evidence>
<dbReference type="Pfam" id="PF17103">
    <property type="entry name" value="Stealth_CR4"/>
    <property type="match status" value="1"/>
</dbReference>
<feature type="domain" description="Stealth protein CR3 conserved region 3" evidence="6">
    <location>
        <begin position="462"/>
        <end position="509"/>
    </location>
</feature>
<dbReference type="GO" id="GO:0016772">
    <property type="term" value="F:transferase activity, transferring phosphorus-containing groups"/>
    <property type="evidence" value="ECO:0007669"/>
    <property type="project" value="InterPro"/>
</dbReference>
<evidence type="ECO:0000259" key="7">
    <source>
        <dbReference type="Pfam" id="PF17103"/>
    </source>
</evidence>
<dbReference type="InterPro" id="IPR031356">
    <property type="entry name" value="Stealth_CR4"/>
</dbReference>
<keyword evidence="2 8" id="KW-0808">Transferase</keyword>
<evidence type="ECO:0000259" key="5">
    <source>
        <dbReference type="Pfam" id="PF17101"/>
    </source>
</evidence>
<evidence type="ECO:0000313" key="8">
    <source>
        <dbReference type="EMBL" id="AXI78120.1"/>
    </source>
</evidence>
<evidence type="ECO:0000313" key="9">
    <source>
        <dbReference type="Proteomes" id="UP000249340"/>
    </source>
</evidence>
<protein>
    <submittedName>
        <fullName evidence="8">Sugar phosphotransferase</fullName>
    </submittedName>
</protein>
<keyword evidence="9" id="KW-1185">Reference proteome</keyword>
<evidence type="ECO:0000259" key="4">
    <source>
        <dbReference type="Pfam" id="PF11380"/>
    </source>
</evidence>
<dbReference type="KEGG" id="stri:C7M71_012375"/>
<dbReference type="InterPro" id="IPR031357">
    <property type="entry name" value="Stealth_CR3"/>
</dbReference>
<dbReference type="Pfam" id="PF17101">
    <property type="entry name" value="Stealth_CR1"/>
    <property type="match status" value="1"/>
</dbReference>
<evidence type="ECO:0000259" key="6">
    <source>
        <dbReference type="Pfam" id="PF17102"/>
    </source>
</evidence>
<dbReference type="GO" id="GO:0000271">
    <property type="term" value="P:polysaccharide biosynthetic process"/>
    <property type="evidence" value="ECO:0007669"/>
    <property type="project" value="UniProtKB-KW"/>
</dbReference>
<accession>A0A345SWL5</accession>
<evidence type="ECO:0000256" key="2">
    <source>
        <dbReference type="ARBA" id="ARBA00022679"/>
    </source>
</evidence>
<dbReference type="AlphaFoldDB" id="A0A345SWL5"/>